<proteinExistence type="predicted"/>
<evidence type="ECO:0000256" key="1">
    <source>
        <dbReference type="SAM" id="MobiDB-lite"/>
    </source>
</evidence>
<reference evidence="2" key="1">
    <citation type="journal article" date="2023" name="Mol. Phylogenet. Evol.">
        <title>Genome-scale phylogeny and comparative genomics of the fungal order Sordariales.</title>
        <authorList>
            <person name="Hensen N."/>
            <person name="Bonometti L."/>
            <person name="Westerberg I."/>
            <person name="Brannstrom I.O."/>
            <person name="Guillou S."/>
            <person name="Cros-Aarteil S."/>
            <person name="Calhoun S."/>
            <person name="Haridas S."/>
            <person name="Kuo A."/>
            <person name="Mondo S."/>
            <person name="Pangilinan J."/>
            <person name="Riley R."/>
            <person name="LaButti K."/>
            <person name="Andreopoulos B."/>
            <person name="Lipzen A."/>
            <person name="Chen C."/>
            <person name="Yan M."/>
            <person name="Daum C."/>
            <person name="Ng V."/>
            <person name="Clum A."/>
            <person name="Steindorff A."/>
            <person name="Ohm R.A."/>
            <person name="Martin F."/>
            <person name="Silar P."/>
            <person name="Natvig D.O."/>
            <person name="Lalanne C."/>
            <person name="Gautier V."/>
            <person name="Ament-Velasquez S.L."/>
            <person name="Kruys A."/>
            <person name="Hutchinson M.I."/>
            <person name="Powell A.J."/>
            <person name="Barry K."/>
            <person name="Miller A.N."/>
            <person name="Grigoriev I.V."/>
            <person name="Debuchy R."/>
            <person name="Gladieux P."/>
            <person name="Hiltunen Thoren M."/>
            <person name="Johannesson H."/>
        </authorList>
    </citation>
    <scope>NUCLEOTIDE SEQUENCE</scope>
    <source>
        <strain evidence="2">CBS 757.83</strain>
    </source>
</reference>
<feature type="non-terminal residue" evidence="2">
    <location>
        <position position="67"/>
    </location>
</feature>
<protein>
    <submittedName>
        <fullName evidence="2">Uncharacterized protein</fullName>
    </submittedName>
</protein>
<dbReference type="EMBL" id="MU863631">
    <property type="protein sequence ID" value="KAK4102431.1"/>
    <property type="molecule type" value="Genomic_DNA"/>
</dbReference>
<evidence type="ECO:0000313" key="3">
    <source>
        <dbReference type="Proteomes" id="UP001305647"/>
    </source>
</evidence>
<keyword evidence="3" id="KW-1185">Reference proteome</keyword>
<evidence type="ECO:0000313" key="2">
    <source>
        <dbReference type="EMBL" id="KAK4102431.1"/>
    </source>
</evidence>
<accession>A0AAN6T322</accession>
<comment type="caution">
    <text evidence="2">The sequence shown here is derived from an EMBL/GenBank/DDBJ whole genome shotgun (WGS) entry which is preliminary data.</text>
</comment>
<sequence length="67" mass="7249">MPRHLWRKAPCSLDTFSQAQSSKDNQANRRHGSAEEGARGSTGRDDRGCGRGGLVARAAAGGRERPW</sequence>
<feature type="compositionally biased region" description="Polar residues" evidence="1">
    <location>
        <begin position="14"/>
        <end position="25"/>
    </location>
</feature>
<feature type="compositionally biased region" description="Basic and acidic residues" evidence="1">
    <location>
        <begin position="32"/>
        <end position="49"/>
    </location>
</feature>
<dbReference type="Proteomes" id="UP001305647">
    <property type="component" value="Unassembled WGS sequence"/>
</dbReference>
<reference evidence="2" key="2">
    <citation type="submission" date="2023-05" db="EMBL/GenBank/DDBJ databases">
        <authorList>
            <consortium name="Lawrence Berkeley National Laboratory"/>
            <person name="Steindorff A."/>
            <person name="Hensen N."/>
            <person name="Bonometti L."/>
            <person name="Westerberg I."/>
            <person name="Brannstrom I.O."/>
            <person name="Guillou S."/>
            <person name="Cros-Aarteil S."/>
            <person name="Calhoun S."/>
            <person name="Haridas S."/>
            <person name="Kuo A."/>
            <person name="Mondo S."/>
            <person name="Pangilinan J."/>
            <person name="Riley R."/>
            <person name="Labutti K."/>
            <person name="Andreopoulos B."/>
            <person name="Lipzen A."/>
            <person name="Chen C."/>
            <person name="Yanf M."/>
            <person name="Daum C."/>
            <person name="Ng V."/>
            <person name="Clum A."/>
            <person name="Ohm R."/>
            <person name="Martin F."/>
            <person name="Silar P."/>
            <person name="Natvig D."/>
            <person name="Lalanne C."/>
            <person name="Gautier V."/>
            <person name="Ament-Velasquez S.L."/>
            <person name="Kruys A."/>
            <person name="Hutchinson M.I."/>
            <person name="Powell A.J."/>
            <person name="Barry K."/>
            <person name="Miller A.N."/>
            <person name="Grigoriev I.V."/>
            <person name="Debuchy R."/>
            <person name="Gladieux P."/>
            <person name="Thoren M.H."/>
            <person name="Johannesson H."/>
        </authorList>
    </citation>
    <scope>NUCLEOTIDE SEQUENCE</scope>
    <source>
        <strain evidence="2">CBS 757.83</strain>
    </source>
</reference>
<gene>
    <name evidence="2" type="ORF">N658DRAFT_495131</name>
</gene>
<organism evidence="2 3">
    <name type="scientific">Parathielavia hyrcaniae</name>
    <dbReference type="NCBI Taxonomy" id="113614"/>
    <lineage>
        <taxon>Eukaryota</taxon>
        <taxon>Fungi</taxon>
        <taxon>Dikarya</taxon>
        <taxon>Ascomycota</taxon>
        <taxon>Pezizomycotina</taxon>
        <taxon>Sordariomycetes</taxon>
        <taxon>Sordariomycetidae</taxon>
        <taxon>Sordariales</taxon>
        <taxon>Chaetomiaceae</taxon>
        <taxon>Parathielavia</taxon>
    </lineage>
</organism>
<feature type="region of interest" description="Disordered" evidence="1">
    <location>
        <begin position="1"/>
        <end position="67"/>
    </location>
</feature>
<dbReference type="AlphaFoldDB" id="A0AAN6T322"/>
<name>A0AAN6T322_9PEZI</name>